<proteinExistence type="predicted"/>
<name>A0AA39MGJ5_9AGAR</name>
<dbReference type="AlphaFoldDB" id="A0AA39MGJ5"/>
<accession>A0AA39MGJ5</accession>
<keyword evidence="2" id="KW-1185">Reference proteome</keyword>
<organism evidence="1 2">
    <name type="scientific">Armillaria borealis</name>
    <dbReference type="NCBI Taxonomy" id="47425"/>
    <lineage>
        <taxon>Eukaryota</taxon>
        <taxon>Fungi</taxon>
        <taxon>Dikarya</taxon>
        <taxon>Basidiomycota</taxon>
        <taxon>Agaricomycotina</taxon>
        <taxon>Agaricomycetes</taxon>
        <taxon>Agaricomycetidae</taxon>
        <taxon>Agaricales</taxon>
        <taxon>Marasmiineae</taxon>
        <taxon>Physalacriaceae</taxon>
        <taxon>Armillaria</taxon>
    </lineage>
</organism>
<reference evidence="1" key="1">
    <citation type="submission" date="2023-06" db="EMBL/GenBank/DDBJ databases">
        <authorList>
            <consortium name="Lawrence Berkeley National Laboratory"/>
            <person name="Ahrendt S."/>
            <person name="Sahu N."/>
            <person name="Indic B."/>
            <person name="Wong-Bajracharya J."/>
            <person name="Merenyi Z."/>
            <person name="Ke H.-M."/>
            <person name="Monk M."/>
            <person name="Kocsube S."/>
            <person name="Drula E."/>
            <person name="Lipzen A."/>
            <person name="Balint B."/>
            <person name="Henrissat B."/>
            <person name="Andreopoulos B."/>
            <person name="Martin F.M."/>
            <person name="Harder C.B."/>
            <person name="Rigling D."/>
            <person name="Ford K.L."/>
            <person name="Foster G.D."/>
            <person name="Pangilinan J."/>
            <person name="Papanicolaou A."/>
            <person name="Barry K."/>
            <person name="LaButti K."/>
            <person name="Viragh M."/>
            <person name="Koriabine M."/>
            <person name="Yan M."/>
            <person name="Riley R."/>
            <person name="Champramary S."/>
            <person name="Plett K.L."/>
            <person name="Tsai I.J."/>
            <person name="Slot J."/>
            <person name="Sipos G."/>
            <person name="Plett J."/>
            <person name="Nagy L.G."/>
            <person name="Grigoriev I.V."/>
        </authorList>
    </citation>
    <scope>NUCLEOTIDE SEQUENCE</scope>
    <source>
        <strain evidence="1">FPL87.14</strain>
    </source>
</reference>
<dbReference type="Proteomes" id="UP001175226">
    <property type="component" value="Unassembled WGS sequence"/>
</dbReference>
<evidence type="ECO:0000313" key="2">
    <source>
        <dbReference type="Proteomes" id="UP001175226"/>
    </source>
</evidence>
<protein>
    <submittedName>
        <fullName evidence="1">Uncharacterized protein</fullName>
    </submittedName>
</protein>
<comment type="caution">
    <text evidence="1">The sequence shown here is derived from an EMBL/GenBank/DDBJ whole genome shotgun (WGS) entry which is preliminary data.</text>
</comment>
<evidence type="ECO:0000313" key="1">
    <source>
        <dbReference type="EMBL" id="KAK0432680.1"/>
    </source>
</evidence>
<sequence length="178" mass="20910">MATHASVDEKINSLVASLNFPSLSFDNGFQLKQTNKNPDPSFFFLSSGYTINTLNYTEKQLDWLDAHVQMFEAAVLEGRHLNWLETFLVDWFKRWPENPHGIYYEEEEEEEDRLARKQGILSHLTKRLGDDWYRSAENETEESTQIKRGILDYLYQFNDKYSSNDADVKDGDIRKILD</sequence>
<dbReference type="EMBL" id="JAUEPT010000091">
    <property type="protein sequence ID" value="KAK0432680.1"/>
    <property type="molecule type" value="Genomic_DNA"/>
</dbReference>
<gene>
    <name evidence="1" type="ORF">EV421DRAFT_1742186</name>
</gene>